<dbReference type="SMART" id="SM00355">
    <property type="entry name" value="ZnF_C2H2"/>
    <property type="match status" value="5"/>
</dbReference>
<sequence length="271" mass="31457">MNEEPEEQTLRALVTERLSAAAEEICELVERTIAEYEEELCRSKEENQRRQQLLEENQRTRHQRGAENPPEAARPVVKQEDDLQVHEVEVKEEENVYESSTDTSDVKEVQARTVPLRDDPADDARREFSVFPKSKTLVCSFCKLKFARPCQLKKHMVVHGCSFCQKICPSEKNLKLHMMLHTGEQPFHCPACDKRFRSRGFLNNHVKMKHSPVRPFSCSVCGAGFMSNHLLRQHMYQHTGRRAFACSLCQETFKRKYELENHQSKHGSPTT</sequence>
<dbReference type="SUPFAM" id="SSF57667">
    <property type="entry name" value="beta-beta-alpha zinc fingers"/>
    <property type="match status" value="2"/>
</dbReference>
<dbReference type="GO" id="GO:0005634">
    <property type="term" value="C:nucleus"/>
    <property type="evidence" value="ECO:0007669"/>
    <property type="project" value="UniProtKB-SubCell"/>
</dbReference>
<dbReference type="PANTHER" id="PTHR16515:SF49">
    <property type="entry name" value="GASTRULA ZINC FINGER PROTEIN XLCGF49.1-LIKE-RELATED"/>
    <property type="match status" value="1"/>
</dbReference>
<keyword evidence="6" id="KW-0539">Nucleus</keyword>
<proteinExistence type="predicted"/>
<evidence type="ECO:0000256" key="1">
    <source>
        <dbReference type="ARBA" id="ARBA00004123"/>
    </source>
</evidence>
<feature type="domain" description="C2H2-type" evidence="9">
    <location>
        <begin position="244"/>
        <end position="271"/>
    </location>
</feature>
<dbReference type="PROSITE" id="PS50157">
    <property type="entry name" value="ZINC_FINGER_C2H2_2"/>
    <property type="match status" value="4"/>
</dbReference>
<organism evidence="10 11">
    <name type="scientific">Neogobius melanostomus</name>
    <name type="common">round goby</name>
    <dbReference type="NCBI Taxonomy" id="47308"/>
    <lineage>
        <taxon>Eukaryota</taxon>
        <taxon>Metazoa</taxon>
        <taxon>Chordata</taxon>
        <taxon>Craniata</taxon>
        <taxon>Vertebrata</taxon>
        <taxon>Euteleostomi</taxon>
        <taxon>Actinopterygii</taxon>
        <taxon>Neopterygii</taxon>
        <taxon>Teleostei</taxon>
        <taxon>Neoteleostei</taxon>
        <taxon>Acanthomorphata</taxon>
        <taxon>Gobiaria</taxon>
        <taxon>Gobiiformes</taxon>
        <taxon>Gobioidei</taxon>
        <taxon>Gobiidae</taxon>
        <taxon>Benthophilinae</taxon>
        <taxon>Neogobiini</taxon>
        <taxon>Neogobius</taxon>
    </lineage>
</organism>
<feature type="compositionally biased region" description="Basic and acidic residues" evidence="8">
    <location>
        <begin position="40"/>
        <end position="59"/>
    </location>
</feature>
<keyword evidence="5" id="KW-0862">Zinc</keyword>
<dbReference type="InterPro" id="IPR050331">
    <property type="entry name" value="Zinc_finger"/>
</dbReference>
<reference evidence="10" key="1">
    <citation type="submission" date="2025-08" db="UniProtKB">
        <authorList>
            <consortium name="Ensembl"/>
        </authorList>
    </citation>
    <scope>IDENTIFICATION</scope>
</reference>
<name>A0A8C6WG80_9GOBI</name>
<keyword evidence="4 7" id="KW-0863">Zinc-finger</keyword>
<keyword evidence="3" id="KW-0677">Repeat</keyword>
<evidence type="ECO:0000313" key="11">
    <source>
        <dbReference type="Proteomes" id="UP000694523"/>
    </source>
</evidence>
<protein>
    <recommendedName>
        <fullName evidence="9">C2H2-type domain-containing protein</fullName>
    </recommendedName>
</protein>
<evidence type="ECO:0000256" key="7">
    <source>
        <dbReference type="PROSITE-ProRule" id="PRU00042"/>
    </source>
</evidence>
<keyword evidence="2" id="KW-0479">Metal-binding</keyword>
<dbReference type="AlphaFoldDB" id="A0A8C6WG80"/>
<dbReference type="GO" id="GO:0045893">
    <property type="term" value="P:positive regulation of DNA-templated transcription"/>
    <property type="evidence" value="ECO:0007669"/>
    <property type="project" value="UniProtKB-ARBA"/>
</dbReference>
<keyword evidence="11" id="KW-1185">Reference proteome</keyword>
<feature type="region of interest" description="Disordered" evidence="8">
    <location>
        <begin position="40"/>
        <end position="75"/>
    </location>
</feature>
<dbReference type="GO" id="GO:0005694">
    <property type="term" value="C:chromosome"/>
    <property type="evidence" value="ECO:0007669"/>
    <property type="project" value="UniProtKB-ARBA"/>
</dbReference>
<dbReference type="Gene3D" id="3.30.160.60">
    <property type="entry name" value="Classic Zinc Finger"/>
    <property type="match status" value="4"/>
</dbReference>
<evidence type="ECO:0000256" key="2">
    <source>
        <dbReference type="ARBA" id="ARBA00022723"/>
    </source>
</evidence>
<feature type="domain" description="C2H2-type" evidence="9">
    <location>
        <begin position="159"/>
        <end position="186"/>
    </location>
</feature>
<evidence type="ECO:0000256" key="3">
    <source>
        <dbReference type="ARBA" id="ARBA00022737"/>
    </source>
</evidence>
<dbReference type="Pfam" id="PF00096">
    <property type="entry name" value="zf-C2H2"/>
    <property type="match status" value="4"/>
</dbReference>
<evidence type="ECO:0000256" key="5">
    <source>
        <dbReference type="ARBA" id="ARBA00022833"/>
    </source>
</evidence>
<dbReference type="FunFam" id="3.30.160.60:FF:001732">
    <property type="entry name" value="Zgc:162936"/>
    <property type="match status" value="1"/>
</dbReference>
<reference evidence="10" key="2">
    <citation type="submission" date="2025-09" db="UniProtKB">
        <authorList>
            <consortium name="Ensembl"/>
        </authorList>
    </citation>
    <scope>IDENTIFICATION</scope>
</reference>
<dbReference type="Ensembl" id="ENSNMLT00000005798.1">
    <property type="protein sequence ID" value="ENSNMLP00000005066.1"/>
    <property type="gene ID" value="ENSNMLG00000003671.1"/>
</dbReference>
<dbReference type="GO" id="GO:0043565">
    <property type="term" value="F:sequence-specific DNA binding"/>
    <property type="evidence" value="ECO:0007669"/>
    <property type="project" value="UniProtKB-ARBA"/>
</dbReference>
<evidence type="ECO:0000256" key="6">
    <source>
        <dbReference type="ARBA" id="ARBA00023242"/>
    </source>
</evidence>
<comment type="subcellular location">
    <subcellularLocation>
        <location evidence="1">Nucleus</location>
    </subcellularLocation>
</comment>
<dbReference type="Proteomes" id="UP000694523">
    <property type="component" value="Unplaced"/>
</dbReference>
<dbReference type="InterPro" id="IPR036236">
    <property type="entry name" value="Znf_C2H2_sf"/>
</dbReference>
<evidence type="ECO:0000256" key="4">
    <source>
        <dbReference type="ARBA" id="ARBA00022771"/>
    </source>
</evidence>
<feature type="domain" description="C2H2-type" evidence="9">
    <location>
        <begin position="216"/>
        <end position="243"/>
    </location>
</feature>
<dbReference type="PANTHER" id="PTHR16515">
    <property type="entry name" value="PR DOMAIN ZINC FINGER PROTEIN"/>
    <property type="match status" value="1"/>
</dbReference>
<dbReference type="FunFam" id="3.30.160.60:FF:000145">
    <property type="entry name" value="Zinc finger protein 574"/>
    <property type="match status" value="1"/>
</dbReference>
<dbReference type="PROSITE" id="PS00028">
    <property type="entry name" value="ZINC_FINGER_C2H2_1"/>
    <property type="match status" value="5"/>
</dbReference>
<evidence type="ECO:0000259" key="9">
    <source>
        <dbReference type="PROSITE" id="PS50157"/>
    </source>
</evidence>
<dbReference type="InterPro" id="IPR013087">
    <property type="entry name" value="Znf_C2H2_type"/>
</dbReference>
<accession>A0A8C6WG80</accession>
<evidence type="ECO:0000256" key="8">
    <source>
        <dbReference type="SAM" id="MobiDB-lite"/>
    </source>
</evidence>
<dbReference type="GO" id="GO:0008270">
    <property type="term" value="F:zinc ion binding"/>
    <property type="evidence" value="ECO:0007669"/>
    <property type="project" value="UniProtKB-KW"/>
</dbReference>
<evidence type="ECO:0000313" key="10">
    <source>
        <dbReference type="Ensembl" id="ENSNMLP00000005066.1"/>
    </source>
</evidence>
<feature type="domain" description="C2H2-type" evidence="9">
    <location>
        <begin position="187"/>
        <end position="215"/>
    </location>
</feature>